<organism evidence="2 3">
    <name type="scientific">Fusarium flagelliforme</name>
    <dbReference type="NCBI Taxonomy" id="2675880"/>
    <lineage>
        <taxon>Eukaryota</taxon>
        <taxon>Fungi</taxon>
        <taxon>Dikarya</taxon>
        <taxon>Ascomycota</taxon>
        <taxon>Pezizomycotina</taxon>
        <taxon>Sordariomycetes</taxon>
        <taxon>Hypocreomycetidae</taxon>
        <taxon>Hypocreales</taxon>
        <taxon>Nectriaceae</taxon>
        <taxon>Fusarium</taxon>
        <taxon>Fusarium incarnatum-equiseti species complex</taxon>
    </lineage>
</organism>
<proteinExistence type="predicted"/>
<dbReference type="EMBL" id="PXXK01000507">
    <property type="protein sequence ID" value="RFN43783.1"/>
    <property type="molecule type" value="Genomic_DNA"/>
</dbReference>
<evidence type="ECO:0000313" key="2">
    <source>
        <dbReference type="EMBL" id="RFN43783.1"/>
    </source>
</evidence>
<feature type="compositionally biased region" description="Polar residues" evidence="1">
    <location>
        <begin position="1"/>
        <end position="17"/>
    </location>
</feature>
<feature type="compositionally biased region" description="Acidic residues" evidence="1">
    <location>
        <begin position="201"/>
        <end position="211"/>
    </location>
</feature>
<accession>A0A395M930</accession>
<keyword evidence="3" id="KW-1185">Reference proteome</keyword>
<dbReference type="Proteomes" id="UP000265631">
    <property type="component" value="Unassembled WGS sequence"/>
</dbReference>
<feature type="region of interest" description="Disordered" evidence="1">
    <location>
        <begin position="181"/>
        <end position="218"/>
    </location>
</feature>
<reference evidence="2 3" key="1">
    <citation type="journal article" date="2018" name="PLoS Pathog.">
        <title>Evolution of structural diversity of trichothecenes, a family of toxins produced by plant pathogenic and entomopathogenic fungi.</title>
        <authorList>
            <person name="Proctor R.H."/>
            <person name="McCormick S.P."/>
            <person name="Kim H.S."/>
            <person name="Cardoza R.E."/>
            <person name="Stanley A.M."/>
            <person name="Lindo L."/>
            <person name="Kelly A."/>
            <person name="Brown D.W."/>
            <person name="Lee T."/>
            <person name="Vaughan M.M."/>
            <person name="Alexander N.J."/>
            <person name="Busman M."/>
            <person name="Gutierrez S."/>
        </authorList>
    </citation>
    <scope>NUCLEOTIDE SEQUENCE [LARGE SCALE GENOMIC DNA]</scope>
    <source>
        <strain evidence="2 3">NRRL 13405</strain>
    </source>
</reference>
<name>A0A395M930_9HYPO</name>
<protein>
    <submittedName>
        <fullName evidence="2">Uncharacterized protein</fullName>
    </submittedName>
</protein>
<gene>
    <name evidence="2" type="ORF">FIE12Z_11991</name>
</gene>
<sequence length="401" mass="44246">MDNTNSTADEMSLTNNPDEPGPSDTRSSPENAIVIDPDSDDSSRTEWFSPPETPQGNVTATETNRFSQLRLDGIPVNLMTADFKNYLFYTSNFRLQQAKESGVSLDDIVVGDDCLPTWSGRTWDPASESLHNNIQSRLTAHDESQQANKLGAAAEEAIRFLQTEDEDEHCTPDLEEDGLAFTENLGNSSPLGLPSSFSSDSDSDSESDPDNEPNSIENFDDTFQADAMFDPEPHYPDSDDEPTIFHGAHVTEVPSPYGDIDLEIYEVYDDEDVENLPEMELCLEGEIYEELFNTGEAVDVEIEGSQLICTGGLFEEGEEMDLDDLQDDGASNGAREDGEGGTMDLSRGCFGNEVIRQRVGAENETDDGFLSSSREGPVVEQATSYIWTGDMFRETEEGFSW</sequence>
<feature type="compositionally biased region" description="Low complexity" evidence="1">
    <location>
        <begin position="184"/>
        <end position="200"/>
    </location>
</feature>
<dbReference type="AlphaFoldDB" id="A0A395M930"/>
<feature type="region of interest" description="Disordered" evidence="1">
    <location>
        <begin position="1"/>
        <end position="59"/>
    </location>
</feature>
<evidence type="ECO:0000256" key="1">
    <source>
        <dbReference type="SAM" id="MobiDB-lite"/>
    </source>
</evidence>
<evidence type="ECO:0000313" key="3">
    <source>
        <dbReference type="Proteomes" id="UP000265631"/>
    </source>
</evidence>
<dbReference type="OrthoDB" id="4939762at2759"/>
<feature type="region of interest" description="Disordered" evidence="1">
    <location>
        <begin position="324"/>
        <end position="346"/>
    </location>
</feature>
<comment type="caution">
    <text evidence="2">The sequence shown here is derived from an EMBL/GenBank/DDBJ whole genome shotgun (WGS) entry which is preliminary data.</text>
</comment>